<accession>A0A3N1DA21</accession>
<comment type="caution">
    <text evidence="6">The sequence shown here is derived from an EMBL/GenBank/DDBJ whole genome shotgun (WGS) entry which is preliminary data.</text>
</comment>
<dbReference type="PROSITE" id="PS51884">
    <property type="entry name" value="CHAPLIN"/>
    <property type="match status" value="1"/>
</dbReference>
<evidence type="ECO:0000259" key="5">
    <source>
        <dbReference type="PROSITE" id="PS51884"/>
    </source>
</evidence>
<organism evidence="6 7">
    <name type="scientific">Actinocorallia herbida</name>
    <dbReference type="NCBI Taxonomy" id="58109"/>
    <lineage>
        <taxon>Bacteria</taxon>
        <taxon>Bacillati</taxon>
        <taxon>Actinomycetota</taxon>
        <taxon>Actinomycetes</taxon>
        <taxon>Streptosporangiales</taxon>
        <taxon>Thermomonosporaceae</taxon>
        <taxon>Actinocorallia</taxon>
    </lineage>
</organism>
<dbReference type="OrthoDB" id="3544424at2"/>
<keyword evidence="1" id="KW-0964">Secreted</keyword>
<feature type="signal peptide" evidence="4">
    <location>
        <begin position="1"/>
        <end position="28"/>
    </location>
</feature>
<keyword evidence="1" id="KW-0134">Cell wall</keyword>
<evidence type="ECO:0000256" key="4">
    <source>
        <dbReference type="SAM" id="SignalP"/>
    </source>
</evidence>
<evidence type="ECO:0000313" key="6">
    <source>
        <dbReference type="EMBL" id="ROO90367.1"/>
    </source>
</evidence>
<dbReference type="Proteomes" id="UP000272400">
    <property type="component" value="Unassembled WGS sequence"/>
</dbReference>
<feature type="domain" description="Chaplin" evidence="5">
    <location>
        <begin position="41"/>
        <end position="81"/>
    </location>
</feature>
<dbReference type="GO" id="GO:0007155">
    <property type="term" value="P:cell adhesion"/>
    <property type="evidence" value="ECO:0007669"/>
    <property type="project" value="UniProtKB-KW"/>
</dbReference>
<dbReference type="RefSeq" id="WP_123669331.1">
    <property type="nucleotide sequence ID" value="NZ_RJKE01000001.1"/>
</dbReference>
<sequence length="86" mass="8358">MSLKKIAGTGLLAITAFGVLGGAGQAFASNGGNDGPENNNNTGLLTGIQLIAPISIPINLCGNGIAILGIASGSCTDSGVVVKNDF</sequence>
<evidence type="ECO:0000256" key="1">
    <source>
        <dbReference type="ARBA" id="ARBA00022512"/>
    </source>
</evidence>
<dbReference type="InterPro" id="IPR005528">
    <property type="entry name" value="ChpA-H"/>
</dbReference>
<keyword evidence="3" id="KW-0034">Amyloid</keyword>
<evidence type="ECO:0000313" key="7">
    <source>
        <dbReference type="Proteomes" id="UP000272400"/>
    </source>
</evidence>
<gene>
    <name evidence="6" type="ORF">EDD29_8091</name>
</gene>
<dbReference type="EMBL" id="RJKE01000001">
    <property type="protein sequence ID" value="ROO90367.1"/>
    <property type="molecule type" value="Genomic_DNA"/>
</dbReference>
<proteinExistence type="predicted"/>
<feature type="chain" id="PRO_5018078177" evidence="4">
    <location>
        <begin position="29"/>
        <end position="86"/>
    </location>
</feature>
<dbReference type="AlphaFoldDB" id="A0A3N1DA21"/>
<keyword evidence="7" id="KW-1185">Reference proteome</keyword>
<reference evidence="6 7" key="1">
    <citation type="submission" date="2018-11" db="EMBL/GenBank/DDBJ databases">
        <title>Sequencing the genomes of 1000 actinobacteria strains.</title>
        <authorList>
            <person name="Klenk H.-P."/>
        </authorList>
    </citation>
    <scope>NUCLEOTIDE SEQUENCE [LARGE SCALE GENOMIC DNA]</scope>
    <source>
        <strain evidence="6 7">DSM 44254</strain>
    </source>
</reference>
<protein>
    <submittedName>
        <fullName evidence="6">Small secreted domain DUF320</fullName>
    </submittedName>
</protein>
<keyword evidence="4" id="KW-0732">Signal</keyword>
<name>A0A3N1DA21_9ACTN</name>
<dbReference type="Pfam" id="PF03777">
    <property type="entry name" value="ChpA-C"/>
    <property type="match status" value="1"/>
</dbReference>
<keyword evidence="2" id="KW-0130">Cell adhesion</keyword>
<evidence type="ECO:0000256" key="3">
    <source>
        <dbReference type="ARBA" id="ARBA00023087"/>
    </source>
</evidence>
<evidence type="ECO:0000256" key="2">
    <source>
        <dbReference type="ARBA" id="ARBA00022889"/>
    </source>
</evidence>